<reference evidence="1 2" key="1">
    <citation type="submission" date="2024-07" db="EMBL/GenBank/DDBJ databases">
        <title>Section-level genome sequencing and comparative genomics of Aspergillus sections Usti and Cavernicolus.</title>
        <authorList>
            <consortium name="Lawrence Berkeley National Laboratory"/>
            <person name="Nybo J.L."/>
            <person name="Vesth T.C."/>
            <person name="Theobald S."/>
            <person name="Frisvad J.C."/>
            <person name="Larsen T.O."/>
            <person name="Kjaerboelling I."/>
            <person name="Rothschild-Mancinelli K."/>
            <person name="Lyhne E.K."/>
            <person name="Kogle M.E."/>
            <person name="Barry K."/>
            <person name="Clum A."/>
            <person name="Na H."/>
            <person name="Ledsgaard L."/>
            <person name="Lin J."/>
            <person name="Lipzen A."/>
            <person name="Kuo A."/>
            <person name="Riley R."/>
            <person name="Mondo S."/>
            <person name="Labutti K."/>
            <person name="Haridas S."/>
            <person name="Pangalinan J."/>
            <person name="Salamov A.A."/>
            <person name="Simmons B.A."/>
            <person name="Magnuson J.K."/>
            <person name="Chen J."/>
            <person name="Drula E."/>
            <person name="Henrissat B."/>
            <person name="Wiebenga A."/>
            <person name="Lubbers R.J."/>
            <person name="Gomes A.C."/>
            <person name="Macurrencykelacurrency M.R."/>
            <person name="Stajich J."/>
            <person name="Grigoriev I.V."/>
            <person name="Mortensen U.H."/>
            <person name="De Vries R.P."/>
            <person name="Baker S.E."/>
            <person name="Andersen M.R."/>
        </authorList>
    </citation>
    <scope>NUCLEOTIDE SEQUENCE [LARGE SCALE GENOMIC DNA]</scope>
    <source>
        <strain evidence="1 2">CBS 449.75</strain>
    </source>
</reference>
<dbReference type="InterPro" id="IPR036237">
    <property type="entry name" value="Xyl_isomerase-like_sf"/>
</dbReference>
<dbReference type="RefSeq" id="XP_070884930.1">
    <property type="nucleotide sequence ID" value="XM_071029436.1"/>
</dbReference>
<gene>
    <name evidence="1" type="ORF">BJX67DRAFT_356838</name>
</gene>
<comment type="caution">
    <text evidence="1">The sequence shown here is derived from an EMBL/GenBank/DDBJ whole genome shotgun (WGS) entry which is preliminary data.</text>
</comment>
<organism evidence="1 2">
    <name type="scientific">Aspergillus lucknowensis</name>
    <dbReference type="NCBI Taxonomy" id="176173"/>
    <lineage>
        <taxon>Eukaryota</taxon>
        <taxon>Fungi</taxon>
        <taxon>Dikarya</taxon>
        <taxon>Ascomycota</taxon>
        <taxon>Pezizomycotina</taxon>
        <taxon>Eurotiomycetes</taxon>
        <taxon>Eurotiomycetidae</taxon>
        <taxon>Eurotiales</taxon>
        <taxon>Aspergillaceae</taxon>
        <taxon>Aspergillus</taxon>
        <taxon>Aspergillus subgen. Nidulantes</taxon>
    </lineage>
</organism>
<dbReference type="SUPFAM" id="SSF51658">
    <property type="entry name" value="Xylose isomerase-like"/>
    <property type="match status" value="1"/>
</dbReference>
<sequence>MKRKMRELSCVRWTLWLCGREFLQAAASGDGLQGFGITVKAACTERIIVLGNKKGSRIWKGQLYNPQLVVYRPSRRWSHDYRPMPYDGGYLPIEAVERAVLKTGFRGWFSMEIFDGGQDGRGKSYELGEFATRERGSMARFIQSFSSQI</sequence>
<dbReference type="Gene3D" id="3.20.20.150">
    <property type="entry name" value="Divalent-metal-dependent TIM barrel enzymes"/>
    <property type="match status" value="1"/>
</dbReference>
<dbReference type="Proteomes" id="UP001610432">
    <property type="component" value="Unassembled WGS sequence"/>
</dbReference>
<keyword evidence="2" id="KW-1185">Reference proteome</keyword>
<protein>
    <submittedName>
        <fullName evidence="1">Uncharacterized protein</fullName>
    </submittedName>
</protein>
<name>A0ABR4LN47_9EURO</name>
<dbReference type="EMBL" id="JBFXLQ010000028">
    <property type="protein sequence ID" value="KAL2865951.1"/>
    <property type="molecule type" value="Genomic_DNA"/>
</dbReference>
<accession>A0ABR4LN47</accession>
<evidence type="ECO:0000313" key="1">
    <source>
        <dbReference type="EMBL" id="KAL2865951.1"/>
    </source>
</evidence>
<dbReference type="GeneID" id="98144508"/>
<evidence type="ECO:0000313" key="2">
    <source>
        <dbReference type="Proteomes" id="UP001610432"/>
    </source>
</evidence>
<proteinExistence type="predicted"/>